<keyword evidence="1" id="KW-0472">Membrane</keyword>
<protein>
    <recommendedName>
        <fullName evidence="4">SMODS and SLOG-associating 2TM effector domain-containing protein</fullName>
    </recommendedName>
</protein>
<dbReference type="EMBL" id="AWWI01000066">
    <property type="protein sequence ID" value="PIL20221.1"/>
    <property type="molecule type" value="Genomic_DNA"/>
</dbReference>
<sequence>MTPDRENIRFNVLRNALYHTARRRTLERWSRIFNFMVVVLGAAAVGNVVEIYGIPQHWVGMSVAIIGALQLVFDFGRQARDHQTLQRDYFSLLAEIEAAPSADSDTCAGWYSQMIRISADEPPILRALDAKAYNDALDASGSFDSTERLEIPFFHRCIGGFVAFEGYNFRKLSEVSRG</sequence>
<evidence type="ECO:0008006" key="4">
    <source>
        <dbReference type="Google" id="ProtNLM"/>
    </source>
</evidence>
<dbReference type="Proteomes" id="UP000231259">
    <property type="component" value="Unassembled WGS sequence"/>
</dbReference>
<dbReference type="AlphaFoldDB" id="A0A2G8RFP5"/>
<organism evidence="2 3">
    <name type="scientific">Puniceibacterium antarcticum</name>
    <dbReference type="NCBI Taxonomy" id="1206336"/>
    <lineage>
        <taxon>Bacteria</taxon>
        <taxon>Pseudomonadati</taxon>
        <taxon>Pseudomonadota</taxon>
        <taxon>Alphaproteobacteria</taxon>
        <taxon>Rhodobacterales</taxon>
        <taxon>Paracoccaceae</taxon>
        <taxon>Puniceibacterium</taxon>
    </lineage>
</organism>
<feature type="transmembrane region" description="Helical" evidence="1">
    <location>
        <begin position="32"/>
        <end position="52"/>
    </location>
</feature>
<proteinExistence type="predicted"/>
<feature type="transmembrane region" description="Helical" evidence="1">
    <location>
        <begin position="58"/>
        <end position="76"/>
    </location>
</feature>
<reference evidence="2 3" key="1">
    <citation type="submission" date="2013-09" db="EMBL/GenBank/DDBJ databases">
        <title>Genome sequencing of Phaeobacter antarcticus sp. nov. SM1211.</title>
        <authorList>
            <person name="Zhang X.-Y."/>
            <person name="Liu C."/>
            <person name="Chen X.-L."/>
            <person name="Xie B.-B."/>
            <person name="Qin Q.-L."/>
            <person name="Rong J.-C."/>
            <person name="Zhang Y.-Z."/>
        </authorList>
    </citation>
    <scope>NUCLEOTIDE SEQUENCE [LARGE SCALE GENOMIC DNA]</scope>
    <source>
        <strain evidence="2 3">SM1211</strain>
    </source>
</reference>
<keyword evidence="1" id="KW-1133">Transmembrane helix</keyword>
<evidence type="ECO:0000313" key="3">
    <source>
        <dbReference type="Proteomes" id="UP000231259"/>
    </source>
</evidence>
<keyword evidence="1" id="KW-0812">Transmembrane</keyword>
<accession>A0A2G8RFP5</accession>
<keyword evidence="3" id="KW-1185">Reference proteome</keyword>
<gene>
    <name evidence="2" type="ORF">P775_11195</name>
</gene>
<comment type="caution">
    <text evidence="2">The sequence shown here is derived from an EMBL/GenBank/DDBJ whole genome shotgun (WGS) entry which is preliminary data.</text>
</comment>
<evidence type="ECO:0000313" key="2">
    <source>
        <dbReference type="EMBL" id="PIL20221.1"/>
    </source>
</evidence>
<evidence type="ECO:0000256" key="1">
    <source>
        <dbReference type="SAM" id="Phobius"/>
    </source>
</evidence>
<name>A0A2G8RFP5_9RHOB</name>